<sequence>MVNAMHGLGNEPVCKGVIAGLQGGNVSYFDALKVLMRVLSESAGSVERAQGIGEQNPDGTSLNGERVLLAILSLYEAEGLVAGAIGDAEWDATRKEEIASQFFKKEGKVLIHKCLQALHDLGQTRFDVKPLKESDTDIICHVSNAVVALADAMALVRSAHTLASRNVVAEDSQPIKETKRRIHRCIDASRSAVCAMRVPILQASIDQLREGGSGEKIQKMMLCLLREVAALSELIYDSEEEEFRKSVSGTAYVADDLLLSCAALPVLDCSTTAFCASVVRAAMNCAYDEHKRNAEGTHQCDDEVGESYCLSMMLIEAAATACDLDYSMSAVPEATSSIEQCKTAIHNLVEKVGAALAAVCGRNLDEIKSLGDANASSYITGLVAGAQQLLESIDVDTLPDPVRHGELLHRTREILIDAGSLCIRLQCAGDPEYSVPAECDCQNPQEWDFPSTSMEAASPSSVVYSRGYASYSR</sequence>
<evidence type="ECO:0000313" key="2">
    <source>
        <dbReference type="Proteomes" id="UP000053801"/>
    </source>
</evidence>
<reference evidence="1 2" key="2">
    <citation type="journal article" date="2014" name="Pathogens">
        <title>Comparative Genomics Identifies a Potential Marker of Human-Virulent Anaplasma phagocytophilum.</title>
        <authorList>
            <person name="Al-Khedery B."/>
            <person name="Barbet A.F."/>
        </authorList>
    </citation>
    <scope>NUCLEOTIDE SEQUENCE [LARGE SCALE GENOMIC DNA]</scope>
    <source>
        <strain evidence="1 2">Norway variant2</strain>
    </source>
</reference>
<protein>
    <recommendedName>
        <fullName evidence="3">HGE-14 protein</fullName>
    </recommendedName>
</protein>
<reference evidence="1 2" key="1">
    <citation type="journal article" date="2013" name="Pathogens">
        <title>An Emerging Tick-Borne Disease of Humans Is Caused by a Subset of Strains with Conserved Genome Structure.</title>
        <authorList>
            <person name="Barbet A.F."/>
            <person name="Al-Khedery B."/>
            <person name="Stuen S."/>
            <person name="Granquist E.G."/>
            <person name="Felsheim R.F."/>
            <person name="Munderloh U.G."/>
        </authorList>
    </citation>
    <scope>NUCLEOTIDE SEQUENCE [LARGE SCALE GENOMIC DNA]</scope>
    <source>
        <strain evidence="1 2">Norway variant2</strain>
    </source>
</reference>
<proteinExistence type="predicted"/>
<name>A0A168HDE9_ANAPH</name>
<dbReference type="EMBL" id="CP015376">
    <property type="protein sequence ID" value="ANC34391.1"/>
    <property type="molecule type" value="Genomic_DNA"/>
</dbReference>
<evidence type="ECO:0008006" key="3">
    <source>
        <dbReference type="Google" id="ProtNLM"/>
    </source>
</evidence>
<organism evidence="1 2">
    <name type="scientific">Anaplasma phagocytophilum str. Norway variant2</name>
    <dbReference type="NCBI Taxonomy" id="1392507"/>
    <lineage>
        <taxon>Bacteria</taxon>
        <taxon>Pseudomonadati</taxon>
        <taxon>Pseudomonadota</taxon>
        <taxon>Alphaproteobacteria</taxon>
        <taxon>Rickettsiales</taxon>
        <taxon>Anaplasmataceae</taxon>
        <taxon>Anaplasma</taxon>
        <taxon>phagocytophilum group</taxon>
    </lineage>
</organism>
<gene>
    <name evidence="1" type="ORF">P029_03390</name>
</gene>
<accession>A0A168HDE9</accession>
<evidence type="ECO:0000313" key="1">
    <source>
        <dbReference type="EMBL" id="ANC34391.1"/>
    </source>
</evidence>
<dbReference type="AlphaFoldDB" id="A0A168HDE9"/>
<dbReference type="Proteomes" id="UP000053801">
    <property type="component" value="Chromosome"/>
</dbReference>